<dbReference type="EMBL" id="JSAM01000106">
    <property type="protein sequence ID" value="KIA76767.1"/>
    <property type="molecule type" value="Genomic_DNA"/>
</dbReference>
<dbReference type="PATRIC" id="fig|83552.4.peg.2130"/>
<reference evidence="7 8" key="1">
    <citation type="journal article" date="2014" name="Mol. Biol. Evol.">
        <title>Massive expansion of Ubiquitination-related gene families within the Chlamydiae.</title>
        <authorList>
            <person name="Domman D."/>
            <person name="Collingro A."/>
            <person name="Lagkouvardos I."/>
            <person name="Gehre L."/>
            <person name="Weinmaier T."/>
            <person name="Rattei T."/>
            <person name="Subtil A."/>
            <person name="Horn M."/>
        </authorList>
    </citation>
    <scope>NUCLEOTIDE SEQUENCE [LARGE SCALE GENOMIC DNA]</scope>
    <source>
        <strain evidence="7 8">OEW1</strain>
    </source>
</reference>
<gene>
    <name evidence="7" type="primary">mip_3</name>
    <name evidence="7" type="ORF">DB43_HK00400</name>
</gene>
<keyword evidence="5" id="KW-0472">Membrane</keyword>
<evidence type="ECO:0000256" key="3">
    <source>
        <dbReference type="PROSITE-ProRule" id="PRU00277"/>
    </source>
</evidence>
<evidence type="ECO:0000259" key="6">
    <source>
        <dbReference type="PROSITE" id="PS50059"/>
    </source>
</evidence>
<feature type="transmembrane region" description="Helical" evidence="5">
    <location>
        <begin position="9"/>
        <end position="26"/>
    </location>
</feature>
<protein>
    <recommendedName>
        <fullName evidence="4">Peptidyl-prolyl cis-trans isomerase</fullName>
        <ecNumber evidence="4">5.2.1.8</ecNumber>
    </recommendedName>
</protein>
<name>A0A0C1E642_9BACT</name>
<dbReference type="GO" id="GO:0003755">
    <property type="term" value="F:peptidyl-prolyl cis-trans isomerase activity"/>
    <property type="evidence" value="ECO:0007669"/>
    <property type="project" value="UniProtKB-UniRule"/>
</dbReference>
<dbReference type="AlphaFoldDB" id="A0A0C1E642"/>
<organism evidence="7 8">
    <name type="scientific">Parachlamydia acanthamoebae</name>
    <dbReference type="NCBI Taxonomy" id="83552"/>
    <lineage>
        <taxon>Bacteria</taxon>
        <taxon>Pseudomonadati</taxon>
        <taxon>Chlamydiota</taxon>
        <taxon>Chlamydiia</taxon>
        <taxon>Parachlamydiales</taxon>
        <taxon>Parachlamydiaceae</taxon>
        <taxon>Parachlamydia</taxon>
    </lineage>
</organism>
<keyword evidence="5" id="KW-0812">Transmembrane</keyword>
<dbReference type="EC" id="5.2.1.8" evidence="4"/>
<comment type="catalytic activity">
    <reaction evidence="1 3 4">
        <text>[protein]-peptidylproline (omega=180) = [protein]-peptidylproline (omega=0)</text>
        <dbReference type="Rhea" id="RHEA:16237"/>
        <dbReference type="Rhea" id="RHEA-COMP:10747"/>
        <dbReference type="Rhea" id="RHEA-COMP:10748"/>
        <dbReference type="ChEBI" id="CHEBI:83833"/>
        <dbReference type="ChEBI" id="CHEBI:83834"/>
        <dbReference type="EC" id="5.2.1.8"/>
    </reaction>
</comment>
<sequence>MSVAIMKKMIFFVMVFFLFSGAYYVFHNVLHQVSALPTHRNVDDQVSSILSDEERHQISLCIANIFWNQLSQYSPFYDLDVVVENLNELETGKKMPLHKHECQQQMLSLLDKISSYHACLNLKAAELYLEEVAKRKNVVEVIPHKVYYEVLQSGNDAITTPEYTFKIHLIESRLCKGEEVVIQDTRLSKRPITLVLSDTILGFAKGASGMTCGERRKIYIHPDLAYGKYGRHGFQQLMICDVEKL</sequence>
<proteinExistence type="inferred from homology"/>
<dbReference type="Gene3D" id="3.10.50.40">
    <property type="match status" value="1"/>
</dbReference>
<evidence type="ECO:0000256" key="4">
    <source>
        <dbReference type="RuleBase" id="RU003915"/>
    </source>
</evidence>
<dbReference type="Proteomes" id="UP000031307">
    <property type="component" value="Unassembled WGS sequence"/>
</dbReference>
<comment type="similarity">
    <text evidence="4">Belongs to the FKBP-type PPIase family.</text>
</comment>
<dbReference type="SUPFAM" id="SSF54534">
    <property type="entry name" value="FKBP-like"/>
    <property type="match status" value="1"/>
</dbReference>
<keyword evidence="3 4" id="KW-0413">Isomerase</keyword>
<dbReference type="Pfam" id="PF00254">
    <property type="entry name" value="FKBP_C"/>
    <property type="match status" value="1"/>
</dbReference>
<evidence type="ECO:0000313" key="8">
    <source>
        <dbReference type="Proteomes" id="UP000031307"/>
    </source>
</evidence>
<evidence type="ECO:0000256" key="1">
    <source>
        <dbReference type="ARBA" id="ARBA00000971"/>
    </source>
</evidence>
<accession>A0A0C1E642</accession>
<dbReference type="InterPro" id="IPR001179">
    <property type="entry name" value="PPIase_FKBP_dom"/>
</dbReference>
<evidence type="ECO:0000256" key="5">
    <source>
        <dbReference type="SAM" id="Phobius"/>
    </source>
</evidence>
<dbReference type="InterPro" id="IPR046357">
    <property type="entry name" value="PPIase_dom_sf"/>
</dbReference>
<keyword evidence="5" id="KW-1133">Transmembrane helix</keyword>
<comment type="caution">
    <text evidence="7">The sequence shown here is derived from an EMBL/GenBank/DDBJ whole genome shotgun (WGS) entry which is preliminary data.</text>
</comment>
<evidence type="ECO:0000313" key="7">
    <source>
        <dbReference type="EMBL" id="KIA76767.1"/>
    </source>
</evidence>
<keyword evidence="2 3" id="KW-0697">Rotamase</keyword>
<evidence type="ECO:0000256" key="2">
    <source>
        <dbReference type="ARBA" id="ARBA00023110"/>
    </source>
</evidence>
<feature type="domain" description="PPIase FKBP-type" evidence="6">
    <location>
        <begin position="156"/>
        <end position="245"/>
    </location>
</feature>
<dbReference type="PROSITE" id="PS50059">
    <property type="entry name" value="FKBP_PPIASE"/>
    <property type="match status" value="1"/>
</dbReference>